<organism evidence="1">
    <name type="scientific">marine metagenome</name>
    <dbReference type="NCBI Taxonomy" id="408172"/>
    <lineage>
        <taxon>unclassified sequences</taxon>
        <taxon>metagenomes</taxon>
        <taxon>ecological metagenomes</taxon>
    </lineage>
</organism>
<dbReference type="EMBL" id="UINC01001061">
    <property type="protein sequence ID" value="SUZ69408.1"/>
    <property type="molecule type" value="Genomic_DNA"/>
</dbReference>
<dbReference type="AlphaFoldDB" id="A0A381PSF5"/>
<accession>A0A381PSF5</accession>
<name>A0A381PSF5_9ZZZZ</name>
<proteinExistence type="predicted"/>
<evidence type="ECO:0000313" key="1">
    <source>
        <dbReference type="EMBL" id="SUZ69408.1"/>
    </source>
</evidence>
<reference evidence="1" key="1">
    <citation type="submission" date="2018-05" db="EMBL/GenBank/DDBJ databases">
        <authorList>
            <person name="Lanie J.A."/>
            <person name="Ng W.-L."/>
            <person name="Kazmierczak K.M."/>
            <person name="Andrzejewski T.M."/>
            <person name="Davidsen T.M."/>
            <person name="Wayne K.J."/>
            <person name="Tettelin H."/>
            <person name="Glass J.I."/>
            <person name="Rusch D."/>
            <person name="Podicherti R."/>
            <person name="Tsui H.-C.T."/>
            <person name="Winkler M.E."/>
        </authorList>
    </citation>
    <scope>NUCLEOTIDE SEQUENCE</scope>
</reference>
<protein>
    <submittedName>
        <fullName evidence="1">Uncharacterized protein</fullName>
    </submittedName>
</protein>
<sequence length="42" mass="4664">MDLSEFAKVAGEHEFCPIYSQLRVVNTNHIKFALTGIAVGKE</sequence>
<gene>
    <name evidence="1" type="ORF">METZ01_LOCUS22262</name>
</gene>